<proteinExistence type="predicted"/>
<gene>
    <name evidence="2" type="ORF">BGW38_009151</name>
</gene>
<sequence>MSPSEKKNVVIIGGSCVAISSMTTAKSILPSTHRLIVIEKHSHFHYMFAFPRACVISGWENELFVPYSKAFDSPEKGQVIQALATNITKTHVELDRDVEGFGTSVEYEYLIYATGARHPEPGNLNDYDTKTGAIERLKETQEKIKKATKVLLIGAGAVGLELAVEIREHFPEKEVTLIHSRDQYMPSYKLGMHSKSDAILKSFGVRQIMSDRAIIPEGGFVDDFKMIKVQTKNGKEIECDLQIQCTGMTPQSDLLAKLSPSSINPANKLVMTKPTLQIVDDQFPNIFTAGDVADLPDIKTGGAAWGEADLCMRNICKMISKPGTQEKDLNKHKPMAPQIMLYYGLAKGVCQLKIFILFVTSWDFLLKKFYTYNVHATRAWGWLGTSLSKETADL</sequence>
<dbReference type="GO" id="GO:0004174">
    <property type="term" value="F:electron-transferring-flavoprotein dehydrogenase activity"/>
    <property type="evidence" value="ECO:0007669"/>
    <property type="project" value="TreeGrafter"/>
</dbReference>
<evidence type="ECO:0000313" key="2">
    <source>
        <dbReference type="EMBL" id="KAF9586154.1"/>
    </source>
</evidence>
<dbReference type="InterPro" id="IPR023753">
    <property type="entry name" value="FAD/NAD-binding_dom"/>
</dbReference>
<evidence type="ECO:0000259" key="1">
    <source>
        <dbReference type="Pfam" id="PF07992"/>
    </source>
</evidence>
<organism evidence="2 3">
    <name type="scientific">Lunasporangiospora selenospora</name>
    <dbReference type="NCBI Taxonomy" id="979761"/>
    <lineage>
        <taxon>Eukaryota</taxon>
        <taxon>Fungi</taxon>
        <taxon>Fungi incertae sedis</taxon>
        <taxon>Mucoromycota</taxon>
        <taxon>Mortierellomycotina</taxon>
        <taxon>Mortierellomycetes</taxon>
        <taxon>Mortierellales</taxon>
        <taxon>Mortierellaceae</taxon>
        <taxon>Lunasporangiospora</taxon>
    </lineage>
</organism>
<dbReference type="Gene3D" id="3.50.50.100">
    <property type="match status" value="1"/>
</dbReference>
<feature type="domain" description="FAD/NAD(P)-binding" evidence="1">
    <location>
        <begin position="8"/>
        <end position="295"/>
    </location>
</feature>
<dbReference type="SUPFAM" id="SSF51905">
    <property type="entry name" value="FAD/NAD(P)-binding domain"/>
    <property type="match status" value="1"/>
</dbReference>
<reference evidence="2" key="1">
    <citation type="journal article" date="2020" name="Fungal Divers.">
        <title>Resolving the Mortierellaceae phylogeny through synthesis of multi-gene phylogenetics and phylogenomics.</title>
        <authorList>
            <person name="Vandepol N."/>
            <person name="Liber J."/>
            <person name="Desiro A."/>
            <person name="Na H."/>
            <person name="Kennedy M."/>
            <person name="Barry K."/>
            <person name="Grigoriev I.V."/>
            <person name="Miller A.N."/>
            <person name="O'Donnell K."/>
            <person name="Stajich J.E."/>
            <person name="Bonito G."/>
        </authorList>
    </citation>
    <scope>NUCLEOTIDE SEQUENCE</scope>
    <source>
        <strain evidence="2">KOD1015</strain>
    </source>
</reference>
<dbReference type="Proteomes" id="UP000780801">
    <property type="component" value="Unassembled WGS sequence"/>
</dbReference>
<comment type="caution">
    <text evidence="2">The sequence shown here is derived from an EMBL/GenBank/DDBJ whole genome shotgun (WGS) entry which is preliminary data.</text>
</comment>
<accession>A0A9P6G338</accession>
<protein>
    <recommendedName>
        <fullName evidence="1">FAD/NAD(P)-binding domain-containing protein</fullName>
    </recommendedName>
</protein>
<dbReference type="EMBL" id="JAABOA010000066">
    <property type="protein sequence ID" value="KAF9586154.1"/>
    <property type="molecule type" value="Genomic_DNA"/>
</dbReference>
<dbReference type="PRINTS" id="PR00368">
    <property type="entry name" value="FADPNR"/>
</dbReference>
<dbReference type="PRINTS" id="PR00411">
    <property type="entry name" value="PNDRDTASEI"/>
</dbReference>
<dbReference type="Pfam" id="PF07992">
    <property type="entry name" value="Pyr_redox_2"/>
    <property type="match status" value="1"/>
</dbReference>
<dbReference type="AlphaFoldDB" id="A0A9P6G338"/>
<dbReference type="PANTHER" id="PTHR43735:SF11">
    <property type="entry name" value="HYPOTHETICAL OXIDOREDUCTASE (EUROFUNG)"/>
    <property type="match status" value="1"/>
</dbReference>
<evidence type="ECO:0000313" key="3">
    <source>
        <dbReference type="Proteomes" id="UP000780801"/>
    </source>
</evidence>
<dbReference type="GO" id="GO:0005737">
    <property type="term" value="C:cytoplasm"/>
    <property type="evidence" value="ECO:0007669"/>
    <property type="project" value="TreeGrafter"/>
</dbReference>
<dbReference type="InterPro" id="IPR036188">
    <property type="entry name" value="FAD/NAD-bd_sf"/>
</dbReference>
<dbReference type="OrthoDB" id="202203at2759"/>
<dbReference type="PANTHER" id="PTHR43735">
    <property type="entry name" value="APOPTOSIS-INDUCING FACTOR 1"/>
    <property type="match status" value="1"/>
</dbReference>
<name>A0A9P6G338_9FUNG</name>
<keyword evidence="3" id="KW-1185">Reference proteome</keyword>
<dbReference type="GO" id="GO:0050660">
    <property type="term" value="F:flavin adenine dinucleotide binding"/>
    <property type="evidence" value="ECO:0007669"/>
    <property type="project" value="TreeGrafter"/>
</dbReference>